<sequence length="33" mass="3559">MNTSSFFLTSSMPILTASSSRSANSMQSTMELI</sequence>
<evidence type="ECO:0000313" key="1">
    <source>
        <dbReference type="EMBL" id="JAE12561.1"/>
    </source>
</evidence>
<protein>
    <submittedName>
        <fullName evidence="1">Uncharacterized protein</fullName>
    </submittedName>
</protein>
<dbReference type="EMBL" id="GBRH01185335">
    <property type="protein sequence ID" value="JAE12561.1"/>
    <property type="molecule type" value="Transcribed_RNA"/>
</dbReference>
<reference evidence="1" key="2">
    <citation type="journal article" date="2015" name="Data Brief">
        <title>Shoot transcriptome of the giant reed, Arundo donax.</title>
        <authorList>
            <person name="Barrero R.A."/>
            <person name="Guerrero F.D."/>
            <person name="Moolhuijzen P."/>
            <person name="Goolsby J.A."/>
            <person name="Tidwell J."/>
            <person name="Bellgard S.E."/>
            <person name="Bellgard M.I."/>
        </authorList>
    </citation>
    <scope>NUCLEOTIDE SEQUENCE</scope>
    <source>
        <tissue evidence="1">Shoot tissue taken approximately 20 cm above the soil surface</tissue>
    </source>
</reference>
<accession>A0A0A9FQH8</accession>
<name>A0A0A9FQH8_ARUDO</name>
<proteinExistence type="predicted"/>
<dbReference type="AlphaFoldDB" id="A0A0A9FQH8"/>
<organism evidence="1">
    <name type="scientific">Arundo donax</name>
    <name type="common">Giant reed</name>
    <name type="synonym">Donax arundinaceus</name>
    <dbReference type="NCBI Taxonomy" id="35708"/>
    <lineage>
        <taxon>Eukaryota</taxon>
        <taxon>Viridiplantae</taxon>
        <taxon>Streptophyta</taxon>
        <taxon>Embryophyta</taxon>
        <taxon>Tracheophyta</taxon>
        <taxon>Spermatophyta</taxon>
        <taxon>Magnoliopsida</taxon>
        <taxon>Liliopsida</taxon>
        <taxon>Poales</taxon>
        <taxon>Poaceae</taxon>
        <taxon>PACMAD clade</taxon>
        <taxon>Arundinoideae</taxon>
        <taxon>Arundineae</taxon>
        <taxon>Arundo</taxon>
    </lineage>
</organism>
<reference evidence="1" key="1">
    <citation type="submission" date="2014-09" db="EMBL/GenBank/DDBJ databases">
        <authorList>
            <person name="Magalhaes I.L.F."/>
            <person name="Oliveira U."/>
            <person name="Santos F.R."/>
            <person name="Vidigal T.H.D.A."/>
            <person name="Brescovit A.D."/>
            <person name="Santos A.J."/>
        </authorList>
    </citation>
    <scope>NUCLEOTIDE SEQUENCE</scope>
    <source>
        <tissue evidence="1">Shoot tissue taken approximately 20 cm above the soil surface</tissue>
    </source>
</reference>